<dbReference type="STRING" id="246786.GS18_0210875"/>
<dbReference type="GO" id="GO:0005524">
    <property type="term" value="F:ATP binding"/>
    <property type="evidence" value="ECO:0007669"/>
    <property type="project" value="UniProtKB-KW"/>
</dbReference>
<keyword evidence="4" id="KW-0808">Transferase</keyword>
<evidence type="ECO:0000259" key="11">
    <source>
        <dbReference type="PROSITE" id="PS50146"/>
    </source>
</evidence>
<dbReference type="Gene3D" id="3.40.50.10330">
    <property type="entry name" value="Probable inorganic polyphosphate/atp-NAD kinase, domain 1"/>
    <property type="match status" value="1"/>
</dbReference>
<dbReference type="PROSITE" id="PS50146">
    <property type="entry name" value="DAGK"/>
    <property type="match status" value="1"/>
</dbReference>
<evidence type="ECO:0000313" key="12">
    <source>
        <dbReference type="EMBL" id="KEZ51623.1"/>
    </source>
</evidence>
<dbReference type="EMBL" id="JNVC02000005">
    <property type="protein sequence ID" value="KEZ51623.1"/>
    <property type="molecule type" value="Genomic_DNA"/>
</dbReference>
<keyword evidence="7" id="KW-0067">ATP-binding</keyword>
<evidence type="ECO:0000313" key="13">
    <source>
        <dbReference type="Proteomes" id="UP000028549"/>
    </source>
</evidence>
<keyword evidence="10" id="KW-1208">Phospholipid metabolism</keyword>
<comment type="similarity">
    <text evidence="2">Belongs to the diacylglycerol/lipid kinase family.</text>
</comment>
<gene>
    <name evidence="12" type="ORF">GS18_0210875</name>
</gene>
<keyword evidence="3" id="KW-0444">Lipid biosynthesis</keyword>
<dbReference type="PANTHER" id="PTHR12358:SF107">
    <property type="entry name" value="LIPID KINASE BMRU-RELATED"/>
    <property type="match status" value="1"/>
</dbReference>
<dbReference type="InterPro" id="IPR045540">
    <property type="entry name" value="YegS/DAGK_C"/>
</dbReference>
<evidence type="ECO:0000256" key="6">
    <source>
        <dbReference type="ARBA" id="ARBA00022777"/>
    </source>
</evidence>
<dbReference type="SMART" id="SM00046">
    <property type="entry name" value="DAGKc"/>
    <property type="match status" value="1"/>
</dbReference>
<evidence type="ECO:0000256" key="1">
    <source>
        <dbReference type="ARBA" id="ARBA00001946"/>
    </source>
</evidence>
<dbReference type="InterPro" id="IPR050187">
    <property type="entry name" value="Lipid_Phosphate_FormReg"/>
</dbReference>
<keyword evidence="6 12" id="KW-0418">Kinase</keyword>
<dbReference type="OrthoDB" id="142078at2"/>
<dbReference type="InterPro" id="IPR001206">
    <property type="entry name" value="Diacylglycerol_kinase_cat_dom"/>
</dbReference>
<keyword evidence="8" id="KW-0443">Lipid metabolism</keyword>
<dbReference type="SUPFAM" id="SSF111331">
    <property type="entry name" value="NAD kinase/diacylglycerol kinase-like"/>
    <property type="match status" value="1"/>
</dbReference>
<comment type="cofactor">
    <cofactor evidence="1">
        <name>Mg(2+)</name>
        <dbReference type="ChEBI" id="CHEBI:18420"/>
    </cofactor>
</comment>
<accession>A0A084GWB1</accession>
<dbReference type="Pfam" id="PF00781">
    <property type="entry name" value="DAGK_cat"/>
    <property type="match status" value="1"/>
</dbReference>
<dbReference type="GO" id="GO:0005886">
    <property type="term" value="C:plasma membrane"/>
    <property type="evidence" value="ECO:0007669"/>
    <property type="project" value="TreeGrafter"/>
</dbReference>
<name>A0A084GWB1_METID</name>
<dbReference type="Pfam" id="PF19279">
    <property type="entry name" value="YegS_C"/>
    <property type="match status" value="1"/>
</dbReference>
<dbReference type="GO" id="GO:0008654">
    <property type="term" value="P:phospholipid biosynthetic process"/>
    <property type="evidence" value="ECO:0007669"/>
    <property type="project" value="UniProtKB-KW"/>
</dbReference>
<dbReference type="RefSeq" id="WP_035207054.1">
    <property type="nucleotide sequence ID" value="NZ_JNVC02000005.1"/>
</dbReference>
<evidence type="ECO:0000256" key="8">
    <source>
        <dbReference type="ARBA" id="ARBA00023098"/>
    </source>
</evidence>
<evidence type="ECO:0000256" key="2">
    <source>
        <dbReference type="ARBA" id="ARBA00005983"/>
    </source>
</evidence>
<evidence type="ECO:0000256" key="7">
    <source>
        <dbReference type="ARBA" id="ARBA00022840"/>
    </source>
</evidence>
<feature type="domain" description="DAGKc" evidence="11">
    <location>
        <begin position="2"/>
        <end position="133"/>
    </location>
</feature>
<comment type="caution">
    <text evidence="12">The sequence shown here is derived from an EMBL/GenBank/DDBJ whole genome shotgun (WGS) entry which is preliminary data.</text>
</comment>
<evidence type="ECO:0000256" key="3">
    <source>
        <dbReference type="ARBA" id="ARBA00022516"/>
    </source>
</evidence>
<dbReference type="Gene3D" id="2.60.200.40">
    <property type="match status" value="1"/>
</dbReference>
<keyword evidence="9" id="KW-0594">Phospholipid biosynthesis</keyword>
<dbReference type="PANTHER" id="PTHR12358">
    <property type="entry name" value="SPHINGOSINE KINASE"/>
    <property type="match status" value="1"/>
</dbReference>
<reference evidence="12 13" key="1">
    <citation type="journal article" date="2005" name="Int. J. Syst. Evol. Microbiol.">
        <title>Bacillus cibi sp. nov., isolated from jeotgal, a traditional Korean fermented seafood.</title>
        <authorList>
            <person name="Yoon J.H."/>
            <person name="Lee C.H."/>
            <person name="Oh T.K."/>
        </authorList>
    </citation>
    <scope>NUCLEOTIDE SEQUENCE [LARGE SCALE GENOMIC DNA]</scope>
    <source>
        <strain evidence="12 13">DSM 16189</strain>
    </source>
</reference>
<dbReference type="Proteomes" id="UP000028549">
    <property type="component" value="Unassembled WGS sequence"/>
</dbReference>
<dbReference type="NCBIfam" id="TIGR00147">
    <property type="entry name" value="YegS/Rv2252/BmrU family lipid kinase"/>
    <property type="match status" value="1"/>
</dbReference>
<organism evidence="12 13">
    <name type="scientific">Metabacillus indicus</name>
    <name type="common">Bacillus indicus</name>
    <dbReference type="NCBI Taxonomy" id="246786"/>
    <lineage>
        <taxon>Bacteria</taxon>
        <taxon>Bacillati</taxon>
        <taxon>Bacillota</taxon>
        <taxon>Bacilli</taxon>
        <taxon>Bacillales</taxon>
        <taxon>Bacillaceae</taxon>
        <taxon>Metabacillus</taxon>
    </lineage>
</organism>
<dbReference type="InterPro" id="IPR016064">
    <property type="entry name" value="NAD/diacylglycerol_kinase_sf"/>
</dbReference>
<proteinExistence type="inferred from homology"/>
<evidence type="ECO:0000256" key="9">
    <source>
        <dbReference type="ARBA" id="ARBA00023209"/>
    </source>
</evidence>
<dbReference type="GO" id="GO:0004143">
    <property type="term" value="F:ATP-dependent diacylglycerol kinase activity"/>
    <property type="evidence" value="ECO:0007669"/>
    <property type="project" value="TreeGrafter"/>
</dbReference>
<protein>
    <submittedName>
        <fullName evidence="12">Lipid kinase</fullName>
    </submittedName>
</protein>
<dbReference type="InterPro" id="IPR005218">
    <property type="entry name" value="Diacylglycerol/lipid_kinase"/>
</dbReference>
<evidence type="ECO:0000256" key="5">
    <source>
        <dbReference type="ARBA" id="ARBA00022741"/>
    </source>
</evidence>
<evidence type="ECO:0000256" key="4">
    <source>
        <dbReference type="ARBA" id="ARBA00022679"/>
    </source>
</evidence>
<sequence>MAEYKKGILIYNGNAGQKDAEKTLGVCVPIISQHVEQLLLLQTKKPLDALEFCREHGEESDIVIILGGDGTVHECINGLGGLVNKPVIAILPGGTCNDFSRTLGIPQNLRKAAECIFEGEVRGVDAAESTSGYFLNFWGIGLIAETSENINDTEKALLGRVSYFLSALRTIKSMKPFTFKLELDDRVIEDEAIMVLLANGRMIGTNELPYPDIQIDDGLADIFIIKEASFTVLKEIFTMKDTIDWDHLDSQLQHYRTSIMKIETEEEMNCDTDGEVYSSTPESIRILHQHFKMLVPKVVI</sequence>
<dbReference type="InterPro" id="IPR017438">
    <property type="entry name" value="ATP-NAD_kinase_N"/>
</dbReference>
<dbReference type="AlphaFoldDB" id="A0A084GWB1"/>
<evidence type="ECO:0000256" key="10">
    <source>
        <dbReference type="ARBA" id="ARBA00023264"/>
    </source>
</evidence>
<keyword evidence="13" id="KW-1185">Reference proteome</keyword>
<keyword evidence="5" id="KW-0547">Nucleotide-binding</keyword>